<keyword evidence="4 9" id="KW-0479">Metal-binding</keyword>
<dbReference type="PANTHER" id="PTHR42940">
    <property type="entry name" value="ALCOHOL DEHYDROGENASE 1-RELATED"/>
    <property type="match status" value="1"/>
</dbReference>
<dbReference type="PANTHER" id="PTHR42940:SF8">
    <property type="entry name" value="VACUOLAR PROTEIN SORTING-ASSOCIATED PROTEIN 11"/>
    <property type="match status" value="1"/>
</dbReference>
<dbReference type="SMART" id="SM00829">
    <property type="entry name" value="PKS_ER"/>
    <property type="match status" value="1"/>
</dbReference>
<evidence type="ECO:0000256" key="5">
    <source>
        <dbReference type="ARBA" id="ARBA00022833"/>
    </source>
</evidence>
<evidence type="ECO:0000256" key="6">
    <source>
        <dbReference type="ARBA" id="ARBA00023002"/>
    </source>
</evidence>
<dbReference type="RefSeq" id="WP_176929741.1">
    <property type="nucleotide sequence ID" value="NZ_FNET01000010.1"/>
</dbReference>
<dbReference type="EMBL" id="FNET01000010">
    <property type="protein sequence ID" value="SDL27528.1"/>
    <property type="molecule type" value="Genomic_DNA"/>
</dbReference>
<evidence type="ECO:0000256" key="7">
    <source>
        <dbReference type="ARBA" id="ARBA00049164"/>
    </source>
</evidence>
<dbReference type="GO" id="GO:0004022">
    <property type="term" value="F:alcohol dehydrogenase (NAD+) activity"/>
    <property type="evidence" value="ECO:0007669"/>
    <property type="project" value="UniProtKB-EC"/>
</dbReference>
<dbReference type="InterPro" id="IPR002328">
    <property type="entry name" value="ADH_Zn_CS"/>
</dbReference>
<evidence type="ECO:0000256" key="3">
    <source>
        <dbReference type="ARBA" id="ARBA00013190"/>
    </source>
</evidence>
<evidence type="ECO:0000256" key="2">
    <source>
        <dbReference type="ARBA" id="ARBA00008072"/>
    </source>
</evidence>
<keyword evidence="6" id="KW-0560">Oxidoreductase</keyword>
<dbReference type="InterPro" id="IPR013154">
    <property type="entry name" value="ADH-like_N"/>
</dbReference>
<dbReference type="Gene3D" id="3.90.180.10">
    <property type="entry name" value="Medium-chain alcohol dehydrogenases, catalytic domain"/>
    <property type="match status" value="1"/>
</dbReference>
<dbReference type="CDD" id="cd08254">
    <property type="entry name" value="hydroxyacyl_CoA_DH"/>
    <property type="match status" value="1"/>
</dbReference>
<dbReference type="InterPro" id="IPR020843">
    <property type="entry name" value="ER"/>
</dbReference>
<evidence type="ECO:0000256" key="1">
    <source>
        <dbReference type="ARBA" id="ARBA00001947"/>
    </source>
</evidence>
<keyword evidence="5 9" id="KW-0862">Zinc</keyword>
<evidence type="ECO:0000256" key="4">
    <source>
        <dbReference type="ARBA" id="ARBA00022723"/>
    </source>
</evidence>
<comment type="cofactor">
    <cofactor evidence="1 9">
        <name>Zn(2+)</name>
        <dbReference type="ChEBI" id="CHEBI:29105"/>
    </cofactor>
</comment>
<evidence type="ECO:0000256" key="8">
    <source>
        <dbReference type="ARBA" id="ARBA00049243"/>
    </source>
</evidence>
<evidence type="ECO:0000259" key="10">
    <source>
        <dbReference type="SMART" id="SM00829"/>
    </source>
</evidence>
<dbReference type="SUPFAM" id="SSF51735">
    <property type="entry name" value="NAD(P)-binding Rossmann-fold domains"/>
    <property type="match status" value="1"/>
</dbReference>
<evidence type="ECO:0000256" key="9">
    <source>
        <dbReference type="RuleBase" id="RU361277"/>
    </source>
</evidence>
<sequence>MPDYSMQAAVLHHLGEKLVVERRPRPVPGRGQALIRVRAAGLCRTDLHLATGSAIAPPLPFVLGHEIAGEVVQTGPDVTTRPGDRVLAYYYDGCRRCDWCAAGSENLCPAPVAKVGFDTDGGLAEYYLAPARSLVPIAPQVSFAEAAVLGCSGTTAVRVVHSVAEVAAGEVVIVIGTGGVGLAIVQVAVARGATVLAIDPHGPSRAQAIAYGATTAIDPSATDPVDAVLAHTGGGCHVVIDTVGNASTPDQAVRMTRTRGRVVLVGYTGAPATLDIIEVIVRETIIRGSVGATLADAHEVMALAAAGKLRGHVQAEYPLHQVNEALASLAEGSVVGRLVVTP</sequence>
<protein>
    <recommendedName>
        <fullName evidence="3">alcohol dehydrogenase</fullName>
        <ecNumber evidence="3">1.1.1.1</ecNumber>
    </recommendedName>
</protein>
<comment type="catalytic activity">
    <reaction evidence="8">
        <text>a primary alcohol + NAD(+) = an aldehyde + NADH + H(+)</text>
        <dbReference type="Rhea" id="RHEA:10736"/>
        <dbReference type="ChEBI" id="CHEBI:15378"/>
        <dbReference type="ChEBI" id="CHEBI:15734"/>
        <dbReference type="ChEBI" id="CHEBI:17478"/>
        <dbReference type="ChEBI" id="CHEBI:57540"/>
        <dbReference type="ChEBI" id="CHEBI:57945"/>
        <dbReference type="EC" id="1.1.1.1"/>
    </reaction>
</comment>
<dbReference type="PROSITE" id="PS00059">
    <property type="entry name" value="ADH_ZINC"/>
    <property type="match status" value="1"/>
</dbReference>
<dbReference type="InterPro" id="IPR036291">
    <property type="entry name" value="NAD(P)-bd_dom_sf"/>
</dbReference>
<accession>A0A1G9IQJ4</accession>
<dbReference type="AlphaFoldDB" id="A0A1G9IQJ4"/>
<reference evidence="12" key="1">
    <citation type="submission" date="2016-10" db="EMBL/GenBank/DDBJ databases">
        <authorList>
            <person name="Varghese N."/>
            <person name="Submissions S."/>
        </authorList>
    </citation>
    <scope>NUCLEOTIDE SEQUENCE [LARGE SCALE GENOMIC DNA]</scope>
    <source>
        <strain evidence="12">DSM 44796</strain>
    </source>
</reference>
<dbReference type="Pfam" id="PF00107">
    <property type="entry name" value="ADH_zinc_N"/>
    <property type="match status" value="1"/>
</dbReference>
<comment type="catalytic activity">
    <reaction evidence="7">
        <text>a secondary alcohol + NAD(+) = a ketone + NADH + H(+)</text>
        <dbReference type="Rhea" id="RHEA:10740"/>
        <dbReference type="ChEBI" id="CHEBI:15378"/>
        <dbReference type="ChEBI" id="CHEBI:17087"/>
        <dbReference type="ChEBI" id="CHEBI:35681"/>
        <dbReference type="ChEBI" id="CHEBI:57540"/>
        <dbReference type="ChEBI" id="CHEBI:57945"/>
        <dbReference type="EC" id="1.1.1.1"/>
    </reaction>
</comment>
<dbReference type="SUPFAM" id="SSF50129">
    <property type="entry name" value="GroES-like"/>
    <property type="match status" value="1"/>
</dbReference>
<comment type="similarity">
    <text evidence="2 9">Belongs to the zinc-containing alcohol dehydrogenase family.</text>
</comment>
<name>A0A1G9IQJ4_9PSEU</name>
<evidence type="ECO:0000313" key="12">
    <source>
        <dbReference type="Proteomes" id="UP000199682"/>
    </source>
</evidence>
<gene>
    <name evidence="11" type="ORF">SAMN04488074_11015</name>
</gene>
<evidence type="ECO:0000313" key="11">
    <source>
        <dbReference type="EMBL" id="SDL27528.1"/>
    </source>
</evidence>
<proteinExistence type="inferred from homology"/>
<dbReference type="EC" id="1.1.1.1" evidence="3"/>
<dbReference type="Proteomes" id="UP000199682">
    <property type="component" value="Unassembled WGS sequence"/>
</dbReference>
<dbReference type="Pfam" id="PF08240">
    <property type="entry name" value="ADH_N"/>
    <property type="match status" value="1"/>
</dbReference>
<feature type="domain" description="Enoyl reductase (ER)" evidence="10">
    <location>
        <begin position="15"/>
        <end position="340"/>
    </location>
</feature>
<dbReference type="InterPro" id="IPR013149">
    <property type="entry name" value="ADH-like_C"/>
</dbReference>
<dbReference type="InterPro" id="IPR011032">
    <property type="entry name" value="GroES-like_sf"/>
</dbReference>
<dbReference type="GO" id="GO:0008270">
    <property type="term" value="F:zinc ion binding"/>
    <property type="evidence" value="ECO:0007669"/>
    <property type="project" value="InterPro"/>
</dbReference>
<organism evidence="11 12">
    <name type="scientific">Lentzea albidocapillata subsp. violacea</name>
    <dbReference type="NCBI Taxonomy" id="128104"/>
    <lineage>
        <taxon>Bacteria</taxon>
        <taxon>Bacillati</taxon>
        <taxon>Actinomycetota</taxon>
        <taxon>Actinomycetes</taxon>
        <taxon>Pseudonocardiales</taxon>
        <taxon>Pseudonocardiaceae</taxon>
        <taxon>Lentzea</taxon>
    </lineage>
</organism>